<proteinExistence type="predicted"/>
<dbReference type="InterPro" id="IPR054722">
    <property type="entry name" value="PolX-like_BBD"/>
</dbReference>
<reference evidence="2 3" key="1">
    <citation type="journal article" date="2012" name="Nat. Biotechnol.">
        <title>Draft genome sequence of pigeonpea (Cajanus cajan), an orphan legume crop of resource-poor farmers.</title>
        <authorList>
            <person name="Varshney R.K."/>
            <person name="Chen W."/>
            <person name="Li Y."/>
            <person name="Bharti A.K."/>
            <person name="Saxena R.K."/>
            <person name="Schlueter J.A."/>
            <person name="Donoghue M.T."/>
            <person name="Azam S."/>
            <person name="Fan G."/>
            <person name="Whaley A.M."/>
            <person name="Farmer A.D."/>
            <person name="Sheridan J."/>
            <person name="Iwata A."/>
            <person name="Tuteja R."/>
            <person name="Penmetsa R.V."/>
            <person name="Wu W."/>
            <person name="Upadhyaya H.D."/>
            <person name="Yang S.P."/>
            <person name="Shah T."/>
            <person name="Saxena K.B."/>
            <person name="Michael T."/>
            <person name="McCombie W.R."/>
            <person name="Yang B."/>
            <person name="Zhang G."/>
            <person name="Yang H."/>
            <person name="Wang J."/>
            <person name="Spillane C."/>
            <person name="Cook D.R."/>
            <person name="May G.D."/>
            <person name="Xu X."/>
            <person name="Jackson S.A."/>
        </authorList>
    </citation>
    <scope>NUCLEOTIDE SEQUENCE [LARGE SCALE GENOMIC DNA]</scope>
    <source>
        <strain evidence="3">cv. Asha</strain>
    </source>
</reference>
<evidence type="ECO:0000259" key="1">
    <source>
        <dbReference type="Pfam" id="PF22936"/>
    </source>
</evidence>
<protein>
    <recommendedName>
        <fullName evidence="1">Retrovirus-related Pol polyprotein from transposon TNT 1-94-like beta-barrel domain-containing protein</fullName>
    </recommendedName>
</protein>
<dbReference type="Pfam" id="PF14223">
    <property type="entry name" value="Retrotran_gag_2"/>
    <property type="match status" value="1"/>
</dbReference>
<dbReference type="EMBL" id="CM003613">
    <property type="protein sequence ID" value="KYP54374.1"/>
    <property type="molecule type" value="Genomic_DNA"/>
</dbReference>
<name>A0A151SHP0_CAJCA</name>
<organism evidence="2 3">
    <name type="scientific">Cajanus cajan</name>
    <name type="common">Pigeon pea</name>
    <name type="synonym">Cajanus indicus</name>
    <dbReference type="NCBI Taxonomy" id="3821"/>
    <lineage>
        <taxon>Eukaryota</taxon>
        <taxon>Viridiplantae</taxon>
        <taxon>Streptophyta</taxon>
        <taxon>Embryophyta</taxon>
        <taxon>Tracheophyta</taxon>
        <taxon>Spermatophyta</taxon>
        <taxon>Magnoliopsida</taxon>
        <taxon>eudicotyledons</taxon>
        <taxon>Gunneridae</taxon>
        <taxon>Pentapetalae</taxon>
        <taxon>rosids</taxon>
        <taxon>fabids</taxon>
        <taxon>Fabales</taxon>
        <taxon>Fabaceae</taxon>
        <taxon>Papilionoideae</taxon>
        <taxon>50 kb inversion clade</taxon>
        <taxon>NPAAA clade</taxon>
        <taxon>indigoferoid/millettioid clade</taxon>
        <taxon>Phaseoleae</taxon>
        <taxon>Cajanus</taxon>
    </lineage>
</organism>
<feature type="non-terminal residue" evidence="2">
    <location>
        <position position="1"/>
    </location>
</feature>
<dbReference type="Pfam" id="PF22936">
    <property type="entry name" value="Pol_BBD"/>
    <property type="match status" value="1"/>
</dbReference>
<gene>
    <name evidence="2" type="ORF">KK1_000561</name>
</gene>
<evidence type="ECO:0000313" key="3">
    <source>
        <dbReference type="Proteomes" id="UP000075243"/>
    </source>
</evidence>
<keyword evidence="3" id="KW-1185">Reference proteome</keyword>
<accession>A0A151SHP0</accession>
<dbReference type="PANTHER" id="PTHR35317:SF31">
    <property type="entry name" value="DUF4219 DOMAIN-CONTAINING PROTEIN"/>
    <property type="match status" value="1"/>
</dbReference>
<dbReference type="Proteomes" id="UP000075243">
    <property type="component" value="Chromosome 11"/>
</dbReference>
<evidence type="ECO:0000313" key="2">
    <source>
        <dbReference type="EMBL" id="KYP54374.1"/>
    </source>
</evidence>
<dbReference type="Gramene" id="C.cajan_00543.t">
    <property type="protein sequence ID" value="C.cajan_00543.t"/>
    <property type="gene ID" value="C.cajan_00543"/>
</dbReference>
<dbReference type="PANTHER" id="PTHR35317">
    <property type="entry name" value="OS04G0629600 PROTEIN"/>
    <property type="match status" value="1"/>
</dbReference>
<sequence>LHDDVFIKILTLEIEKEAWDKLQEEFQGNQRTKRMQVLNLRREFEAIKMKKIEYVSDFTNRILKVVTQIRLLDENEVRIKISFLEENKDFSQISITKLVNALQATKQRRGIHKRKKNRKKTTTKEKVRKISFHRVVITRRTTILNFFCLFRPNIKCKTCNQFDHVEKICKNKAQIAKHKEQHKEHLFITTCYSTSKSKETWFIDSGCTNHMTHDATILKELNQSKTSKVTIGNGEILMSKVKELLLMKLLQVSNIF</sequence>
<feature type="domain" description="Retrovirus-related Pol polyprotein from transposon TNT 1-94-like beta-barrel" evidence="1">
    <location>
        <begin position="201"/>
        <end position="241"/>
    </location>
</feature>
<dbReference type="OMA" id="KETWFID"/>
<dbReference type="AlphaFoldDB" id="A0A151SHP0"/>